<sequence length="298" mass="33057">MKANGVRVCRNKKLLHFMHLSRLFHSMDDLVKLKLLWKVVFQILCNCEDDNRETMGHGNAKDTLMHQVLLKGLYEYLDVIPLAGLKQMINSMETLQKVVIPPPQELSELYRQYDPNLLLVDLTAPSASDMEGEVSKQVHSDNESHLSTSPPLSSVSAAAQPISPSLSGSSKSVSSQAPSPPSLTLPPSKLKSKSKSKLRLKSKINSGETSHPLFSMTNGIYSKISNALSHAQEWIYGRASDSDDDDDEQISSLLAATHSTTRRYLRGDDQSDNPRRRVHNTHAPQSSHVSVLPYSFAQ</sequence>
<feature type="region of interest" description="Disordered" evidence="1">
    <location>
        <begin position="255"/>
        <end position="298"/>
    </location>
</feature>
<feature type="compositionally biased region" description="Basic and acidic residues" evidence="1">
    <location>
        <begin position="265"/>
        <end position="275"/>
    </location>
</feature>
<feature type="non-terminal residue" evidence="2">
    <location>
        <position position="298"/>
    </location>
</feature>
<feature type="compositionally biased region" description="Low complexity" evidence="1">
    <location>
        <begin position="161"/>
        <end position="177"/>
    </location>
</feature>
<proteinExistence type="predicted"/>
<dbReference type="Proteomes" id="UP000023152">
    <property type="component" value="Unassembled WGS sequence"/>
</dbReference>
<gene>
    <name evidence="2" type="ORF">RFI_04217</name>
</gene>
<organism evidence="2 3">
    <name type="scientific">Reticulomyxa filosa</name>
    <dbReference type="NCBI Taxonomy" id="46433"/>
    <lineage>
        <taxon>Eukaryota</taxon>
        <taxon>Sar</taxon>
        <taxon>Rhizaria</taxon>
        <taxon>Retaria</taxon>
        <taxon>Foraminifera</taxon>
        <taxon>Monothalamids</taxon>
        <taxon>Reticulomyxidae</taxon>
        <taxon>Reticulomyxa</taxon>
    </lineage>
</organism>
<dbReference type="AlphaFoldDB" id="X6P4A5"/>
<comment type="caution">
    <text evidence="2">The sequence shown here is derived from an EMBL/GenBank/DDBJ whole genome shotgun (WGS) entry which is preliminary data.</text>
</comment>
<evidence type="ECO:0000313" key="3">
    <source>
        <dbReference type="Proteomes" id="UP000023152"/>
    </source>
</evidence>
<feature type="compositionally biased region" description="Polar residues" evidence="1">
    <location>
        <begin position="145"/>
        <end position="157"/>
    </location>
</feature>
<evidence type="ECO:0000256" key="1">
    <source>
        <dbReference type="SAM" id="MobiDB-lite"/>
    </source>
</evidence>
<name>X6P4A5_RETFI</name>
<feature type="region of interest" description="Disordered" evidence="1">
    <location>
        <begin position="130"/>
        <end position="211"/>
    </location>
</feature>
<dbReference type="EMBL" id="ASPP01003844">
    <property type="protein sequence ID" value="ETO32894.1"/>
    <property type="molecule type" value="Genomic_DNA"/>
</dbReference>
<protein>
    <submittedName>
        <fullName evidence="2">Uncharacterized protein</fullName>
    </submittedName>
</protein>
<reference evidence="2 3" key="1">
    <citation type="journal article" date="2013" name="Curr. Biol.">
        <title>The Genome of the Foraminiferan Reticulomyxa filosa.</title>
        <authorList>
            <person name="Glockner G."/>
            <person name="Hulsmann N."/>
            <person name="Schleicher M."/>
            <person name="Noegel A.A."/>
            <person name="Eichinger L."/>
            <person name="Gallinger C."/>
            <person name="Pawlowski J."/>
            <person name="Sierra R."/>
            <person name="Euteneuer U."/>
            <person name="Pillet L."/>
            <person name="Moustafa A."/>
            <person name="Platzer M."/>
            <person name="Groth M."/>
            <person name="Szafranski K."/>
            <person name="Schliwa M."/>
        </authorList>
    </citation>
    <scope>NUCLEOTIDE SEQUENCE [LARGE SCALE GENOMIC DNA]</scope>
</reference>
<keyword evidence="3" id="KW-1185">Reference proteome</keyword>
<feature type="compositionally biased region" description="Basic and acidic residues" evidence="1">
    <location>
        <begin position="133"/>
        <end position="144"/>
    </location>
</feature>
<evidence type="ECO:0000313" key="2">
    <source>
        <dbReference type="EMBL" id="ETO32894.1"/>
    </source>
</evidence>
<accession>X6P4A5</accession>
<feature type="compositionally biased region" description="Basic residues" evidence="1">
    <location>
        <begin position="190"/>
        <end position="202"/>
    </location>
</feature>